<accession>A0A081BVG5</accession>
<gene>
    <name evidence="1" type="ORF">U27_03282</name>
</gene>
<dbReference type="HOGENOM" id="CLU_1154612_0_0_0"/>
<sequence length="202" mass="22605">MKKYVWSGGCLFLIILLVASSVFALGERGKTVTYKFTHHTAAGELTTYAHYSIAAQESEGYWLQRITTMQPDSDPLSITQTLLNDYTHEALRYIMHRPAKMDQPENVIDLPLSKMGQDEILPTPETGAFIEEERLELAAGTFDAKKGGNGKATLWINLDIPVLGVVKAETEEWAMEFFQMSDHAEDLLPQKPPKGGIVYLNK</sequence>
<proteinExistence type="predicted"/>
<dbReference type="Proteomes" id="UP000030661">
    <property type="component" value="Unassembled WGS sequence"/>
</dbReference>
<evidence type="ECO:0000313" key="1">
    <source>
        <dbReference type="EMBL" id="GAK56320.1"/>
    </source>
</evidence>
<reference evidence="1" key="1">
    <citation type="journal article" date="2015" name="PeerJ">
        <title>First genomic representation of candidate bacterial phylum KSB3 points to enhanced environmental sensing as a trigger of wastewater bulking.</title>
        <authorList>
            <person name="Sekiguchi Y."/>
            <person name="Ohashi A."/>
            <person name="Parks D.H."/>
            <person name="Yamauchi T."/>
            <person name="Tyson G.W."/>
            <person name="Hugenholtz P."/>
        </authorList>
    </citation>
    <scope>NUCLEOTIDE SEQUENCE [LARGE SCALE GENOMIC DNA]</scope>
</reference>
<evidence type="ECO:0000313" key="2">
    <source>
        <dbReference type="Proteomes" id="UP000030661"/>
    </source>
</evidence>
<dbReference type="STRING" id="1499967.U27_03282"/>
<keyword evidence="2" id="KW-1185">Reference proteome</keyword>
<dbReference type="AlphaFoldDB" id="A0A081BVG5"/>
<organism evidence="1">
    <name type="scientific">Vecturithrix granuli</name>
    <dbReference type="NCBI Taxonomy" id="1499967"/>
    <lineage>
        <taxon>Bacteria</taxon>
        <taxon>Candidatus Moduliflexota</taxon>
        <taxon>Candidatus Vecturitrichia</taxon>
        <taxon>Candidatus Vecturitrichales</taxon>
        <taxon>Candidatus Vecturitrichaceae</taxon>
        <taxon>Candidatus Vecturithrix</taxon>
    </lineage>
</organism>
<protein>
    <submittedName>
        <fullName evidence="1">Uncharacterized protein</fullName>
    </submittedName>
</protein>
<dbReference type="EMBL" id="DF820464">
    <property type="protein sequence ID" value="GAK56320.1"/>
    <property type="molecule type" value="Genomic_DNA"/>
</dbReference>
<name>A0A081BVG5_VECG1</name>